<feature type="non-terminal residue" evidence="1">
    <location>
        <position position="61"/>
    </location>
</feature>
<keyword evidence="2" id="KW-1185">Reference proteome</keyword>
<dbReference type="EMBL" id="JAUTXU010000168">
    <property type="protein sequence ID" value="KAK3701841.1"/>
    <property type="molecule type" value="Genomic_DNA"/>
</dbReference>
<comment type="caution">
    <text evidence="1">The sequence shown here is derived from an EMBL/GenBank/DDBJ whole genome shotgun (WGS) entry which is preliminary data.</text>
</comment>
<dbReference type="Proteomes" id="UP001281147">
    <property type="component" value="Unassembled WGS sequence"/>
</dbReference>
<proteinExistence type="predicted"/>
<gene>
    <name evidence="1" type="ORF">LTR37_015263</name>
</gene>
<accession>A0ACC3MRD0</accession>
<evidence type="ECO:0000313" key="2">
    <source>
        <dbReference type="Proteomes" id="UP001281147"/>
    </source>
</evidence>
<protein>
    <submittedName>
        <fullName evidence="1">Uncharacterized protein</fullName>
    </submittedName>
</protein>
<reference evidence="1" key="1">
    <citation type="submission" date="2023-07" db="EMBL/GenBank/DDBJ databases">
        <title>Black Yeasts Isolated from many extreme environments.</title>
        <authorList>
            <person name="Coleine C."/>
            <person name="Stajich J.E."/>
            <person name="Selbmann L."/>
        </authorList>
    </citation>
    <scope>NUCLEOTIDE SEQUENCE</scope>
    <source>
        <strain evidence="1">CCFEE 5714</strain>
    </source>
</reference>
<sequence>MVAGAAILENALSENPSSVLTKRDEFSCSGSTNCWGDPNTRRDCDDAMNSLDLGKMYTAGT</sequence>
<name>A0ACC3MRD0_9PEZI</name>
<evidence type="ECO:0000313" key="1">
    <source>
        <dbReference type="EMBL" id="KAK3701841.1"/>
    </source>
</evidence>
<organism evidence="1 2">
    <name type="scientific">Vermiconidia calcicola</name>
    <dbReference type="NCBI Taxonomy" id="1690605"/>
    <lineage>
        <taxon>Eukaryota</taxon>
        <taxon>Fungi</taxon>
        <taxon>Dikarya</taxon>
        <taxon>Ascomycota</taxon>
        <taxon>Pezizomycotina</taxon>
        <taxon>Dothideomycetes</taxon>
        <taxon>Dothideomycetidae</taxon>
        <taxon>Mycosphaerellales</taxon>
        <taxon>Extremaceae</taxon>
        <taxon>Vermiconidia</taxon>
    </lineage>
</organism>